<dbReference type="Pfam" id="PF00437">
    <property type="entry name" value="T2SSE"/>
    <property type="match status" value="1"/>
</dbReference>
<dbReference type="CDD" id="cd01129">
    <property type="entry name" value="PulE-GspE-like"/>
    <property type="match status" value="1"/>
</dbReference>
<dbReference type="FunFam" id="3.40.50.300:FF:000398">
    <property type="entry name" value="Type IV pilus assembly ATPase PilB"/>
    <property type="match status" value="1"/>
</dbReference>
<dbReference type="RefSeq" id="WP_012174828.1">
    <property type="nucleotide sequence ID" value="NC_009943.1"/>
</dbReference>
<evidence type="ECO:0000313" key="6">
    <source>
        <dbReference type="Proteomes" id="UP000008561"/>
    </source>
</evidence>
<dbReference type="GO" id="GO:0005886">
    <property type="term" value="C:plasma membrane"/>
    <property type="evidence" value="ECO:0007669"/>
    <property type="project" value="TreeGrafter"/>
</dbReference>
<dbReference type="PANTHER" id="PTHR30258">
    <property type="entry name" value="TYPE II SECRETION SYSTEM PROTEIN GSPE-RELATED"/>
    <property type="match status" value="1"/>
</dbReference>
<dbReference type="Gene3D" id="3.30.450.90">
    <property type="match status" value="1"/>
</dbReference>
<accession>A8ZYV7</accession>
<dbReference type="FunFam" id="3.30.450.90:FF:000001">
    <property type="entry name" value="Type II secretion system ATPase GspE"/>
    <property type="match status" value="1"/>
</dbReference>
<organism evidence="5 6">
    <name type="scientific">Desulfosudis oleivorans (strain DSM 6200 / JCM 39069 / Hxd3)</name>
    <name type="common">Desulfococcus oleovorans</name>
    <dbReference type="NCBI Taxonomy" id="96561"/>
    <lineage>
        <taxon>Bacteria</taxon>
        <taxon>Pseudomonadati</taxon>
        <taxon>Thermodesulfobacteriota</taxon>
        <taxon>Desulfobacteria</taxon>
        <taxon>Desulfobacterales</taxon>
        <taxon>Desulfosudaceae</taxon>
        <taxon>Desulfosudis</taxon>
    </lineage>
</organism>
<dbReference type="HOGENOM" id="CLU_013446_10_6_7"/>
<dbReference type="eggNOG" id="COG2804">
    <property type="taxonomic scope" value="Bacteria"/>
</dbReference>
<keyword evidence="6" id="KW-1185">Reference proteome</keyword>
<dbReference type="Pfam" id="PF05157">
    <property type="entry name" value="MshEN"/>
    <property type="match status" value="1"/>
</dbReference>
<dbReference type="OrthoDB" id="9805147at2"/>
<dbReference type="Gene3D" id="3.40.50.300">
    <property type="entry name" value="P-loop containing nucleotide triphosphate hydrolases"/>
    <property type="match status" value="1"/>
</dbReference>
<evidence type="ECO:0000256" key="2">
    <source>
        <dbReference type="ARBA" id="ARBA00022741"/>
    </source>
</evidence>
<dbReference type="STRING" id="96561.Dole_1408"/>
<protein>
    <submittedName>
        <fullName evidence="5">Type II secretion system protein E</fullName>
    </submittedName>
</protein>
<comment type="similarity">
    <text evidence="1">Belongs to the GSP E family.</text>
</comment>
<dbReference type="InterPro" id="IPR001482">
    <property type="entry name" value="T2SS/T4SS_dom"/>
</dbReference>
<reference evidence="5 6" key="1">
    <citation type="submission" date="2007-10" db="EMBL/GenBank/DDBJ databases">
        <title>Complete sequence of Desulfococcus oleovorans Hxd3.</title>
        <authorList>
            <consortium name="US DOE Joint Genome Institute"/>
            <person name="Copeland A."/>
            <person name="Lucas S."/>
            <person name="Lapidus A."/>
            <person name="Barry K."/>
            <person name="Glavina del Rio T."/>
            <person name="Dalin E."/>
            <person name="Tice H."/>
            <person name="Pitluck S."/>
            <person name="Kiss H."/>
            <person name="Brettin T."/>
            <person name="Bruce D."/>
            <person name="Detter J.C."/>
            <person name="Han C."/>
            <person name="Schmutz J."/>
            <person name="Larimer F."/>
            <person name="Land M."/>
            <person name="Hauser L."/>
            <person name="Kyrpides N."/>
            <person name="Kim E."/>
            <person name="Wawrik B."/>
            <person name="Richardson P."/>
        </authorList>
    </citation>
    <scope>NUCLEOTIDE SEQUENCE [LARGE SCALE GENOMIC DNA]</scope>
    <source>
        <strain evidence="6">DSM 6200 / JCM 39069 / Hxd3</strain>
    </source>
</reference>
<name>A8ZYV7_DESOH</name>
<dbReference type="PANTHER" id="PTHR30258:SF2">
    <property type="entry name" value="COMG OPERON PROTEIN 1"/>
    <property type="match status" value="1"/>
</dbReference>
<dbReference type="AlphaFoldDB" id="A8ZYV7"/>
<sequence>MPEAGELSGKRTRKKLGEMLVDAGYLTEERLTGYVAAQKRSGLKLGQFLIREGVVSESMIVDLVSRQAGIQRFDPAEFPVTMELAKSLAETVSRKYGAVPLRRGNHLLLVAMTDPLDIRSLDAIEDECDLEVEPVICTEQEFSHLFTQVYGTRIDGFAGEGYDLTETMDYGEDEEPADAGATEISSLQHMAEEAPVVRLVNALLAQAVRQGASDIHISPEKRYVQVRLRVDGVLHEVPAPPKTLFLSIVSRLKILANLDISVSRIPQDGRFTVKIENKEINIRVSTIPTIYGENVVLRLLDTSGGVYTLDQLGMASEDQEKLKRNIQKPYGMILATGPTGSGKSTSLFAMINRINKPDINIITLEDPVEYRIEKIRQAQLNRRAGMTFASGLRSILRQDPDVIMVGEIRDGETAQVATQAALTGHMVFSTVHTNDAAGAITRFIDMGVEPFLVSSVMLVSMAQRLVRKVCEDCAEPYQPPHEALVFMGLENAKKATFKRGKGCAYCMNTGYRGRTGIYEILEIDDDVREMIVSRATSHQITRAAVTAGKLQTLKQDAARKAALGITTVEEAAKGVMG</sequence>
<feature type="domain" description="Bacterial type II secretion system protein E" evidence="4">
    <location>
        <begin position="396"/>
        <end position="410"/>
    </location>
</feature>
<dbReference type="InterPro" id="IPR037257">
    <property type="entry name" value="T2SS_E_N_sf"/>
</dbReference>
<dbReference type="EMBL" id="CP000859">
    <property type="protein sequence ID" value="ABW67212.1"/>
    <property type="molecule type" value="Genomic_DNA"/>
</dbReference>
<dbReference type="SUPFAM" id="SSF52540">
    <property type="entry name" value="P-loop containing nucleoside triphosphate hydrolases"/>
    <property type="match status" value="1"/>
</dbReference>
<dbReference type="KEGG" id="dol:Dole_1408"/>
<gene>
    <name evidence="5" type="ordered locus">Dole_1408</name>
</gene>
<proteinExistence type="inferred from homology"/>
<dbReference type="GO" id="GO:0005524">
    <property type="term" value="F:ATP binding"/>
    <property type="evidence" value="ECO:0007669"/>
    <property type="project" value="UniProtKB-KW"/>
</dbReference>
<dbReference type="Gene3D" id="3.30.300.160">
    <property type="entry name" value="Type II secretion system, protein E, N-terminal domain"/>
    <property type="match status" value="1"/>
</dbReference>
<keyword evidence="3" id="KW-0067">ATP-binding</keyword>
<dbReference type="InterPro" id="IPR007831">
    <property type="entry name" value="T2SS_GspE_N"/>
</dbReference>
<evidence type="ECO:0000313" key="5">
    <source>
        <dbReference type="EMBL" id="ABW67212.1"/>
    </source>
</evidence>
<evidence type="ECO:0000256" key="1">
    <source>
        <dbReference type="ARBA" id="ARBA00006611"/>
    </source>
</evidence>
<evidence type="ECO:0000256" key="3">
    <source>
        <dbReference type="ARBA" id="ARBA00022840"/>
    </source>
</evidence>
<evidence type="ECO:0000259" key="4">
    <source>
        <dbReference type="PROSITE" id="PS00662"/>
    </source>
</evidence>
<keyword evidence="2" id="KW-0547">Nucleotide-binding</keyword>
<dbReference type="PROSITE" id="PS00662">
    <property type="entry name" value="T2SP_E"/>
    <property type="match status" value="1"/>
</dbReference>
<dbReference type="Proteomes" id="UP000008561">
    <property type="component" value="Chromosome"/>
</dbReference>
<dbReference type="GO" id="GO:0016887">
    <property type="term" value="F:ATP hydrolysis activity"/>
    <property type="evidence" value="ECO:0007669"/>
    <property type="project" value="TreeGrafter"/>
</dbReference>
<dbReference type="SUPFAM" id="SSF160246">
    <property type="entry name" value="EspE N-terminal domain-like"/>
    <property type="match status" value="1"/>
</dbReference>
<dbReference type="InterPro" id="IPR027417">
    <property type="entry name" value="P-loop_NTPase"/>
</dbReference>